<dbReference type="AlphaFoldDB" id="A0A6M3IJB4"/>
<evidence type="ECO:0000313" key="3">
    <source>
        <dbReference type="EMBL" id="QJA74483.1"/>
    </source>
</evidence>
<gene>
    <name evidence="3" type="ORF">MM415A01992_0002</name>
    <name evidence="2" type="ORF">MM415B01680_0017</name>
</gene>
<evidence type="ECO:0000259" key="1">
    <source>
        <dbReference type="SMART" id="SM00834"/>
    </source>
</evidence>
<reference evidence="2" key="1">
    <citation type="submission" date="2020-03" db="EMBL/GenBank/DDBJ databases">
        <title>The deep terrestrial virosphere.</title>
        <authorList>
            <person name="Holmfeldt K."/>
            <person name="Nilsson E."/>
            <person name="Simone D."/>
            <person name="Lopez-Fernandez M."/>
            <person name="Wu X."/>
            <person name="de Brujin I."/>
            <person name="Lundin D."/>
            <person name="Andersson A."/>
            <person name="Bertilsson S."/>
            <person name="Dopson M."/>
        </authorList>
    </citation>
    <scope>NUCLEOTIDE SEQUENCE</scope>
    <source>
        <strain evidence="3">MM415A01992</strain>
        <strain evidence="2">MM415B01680</strain>
    </source>
</reference>
<organism evidence="2">
    <name type="scientific">viral metagenome</name>
    <dbReference type="NCBI Taxonomy" id="1070528"/>
    <lineage>
        <taxon>unclassified sequences</taxon>
        <taxon>metagenomes</taxon>
        <taxon>organismal metagenomes</taxon>
    </lineage>
</organism>
<proteinExistence type="predicted"/>
<dbReference type="EMBL" id="MT142101">
    <property type="protein sequence ID" value="QJA74483.1"/>
    <property type="molecule type" value="Genomic_DNA"/>
</dbReference>
<accession>A0A6M3IJB4</accession>
<dbReference type="NCBIfam" id="TIGR02605">
    <property type="entry name" value="CxxC_CxxC_SSSS"/>
    <property type="match status" value="1"/>
</dbReference>
<name>A0A6M3IJB4_9ZZZZ</name>
<dbReference type="InterPro" id="IPR013429">
    <property type="entry name" value="Regulatory_FmdB_Zinc_ribbon"/>
</dbReference>
<protein>
    <recommendedName>
        <fullName evidence="1">Putative regulatory protein FmdB zinc ribbon domain-containing protein</fullName>
    </recommendedName>
</protein>
<dbReference type="SMART" id="SM00834">
    <property type="entry name" value="CxxC_CXXC_SSSS"/>
    <property type="match status" value="1"/>
</dbReference>
<feature type="domain" description="Putative regulatory protein FmdB zinc ribbon" evidence="1">
    <location>
        <begin position="1"/>
        <end position="40"/>
    </location>
</feature>
<sequence length="122" mass="14523">MPLYDYRCERCDFTFEAIEHMDRDQVPCLKCDRPAKRIISVSVGPNNASFKEGYYHNFTSKPIYLRTWNDAYQASRKYGAVPEFLADRMSTQARSRYKRELTVPDDPARWKSDNPTAEKWWR</sequence>
<evidence type="ECO:0000313" key="2">
    <source>
        <dbReference type="EMBL" id="QJA57248.1"/>
    </source>
</evidence>
<dbReference type="Pfam" id="PF09723">
    <property type="entry name" value="Zn_ribbon_8"/>
    <property type="match status" value="1"/>
</dbReference>
<dbReference type="EMBL" id="MT141262">
    <property type="protein sequence ID" value="QJA57248.1"/>
    <property type="molecule type" value="Genomic_DNA"/>
</dbReference>